<feature type="compositionally biased region" description="Basic and acidic residues" evidence="1">
    <location>
        <begin position="56"/>
        <end position="67"/>
    </location>
</feature>
<evidence type="ECO:0000256" key="1">
    <source>
        <dbReference type="SAM" id="MobiDB-lite"/>
    </source>
</evidence>
<evidence type="ECO:0000256" key="2">
    <source>
        <dbReference type="SAM" id="Phobius"/>
    </source>
</evidence>
<dbReference type="HOGENOM" id="CLU_2086548_0_0_1"/>
<keyword evidence="2" id="KW-0472">Membrane</keyword>
<keyword evidence="2" id="KW-0812">Transmembrane</keyword>
<keyword evidence="2" id="KW-1133">Transmembrane helix</keyword>
<feature type="compositionally biased region" description="Basic and acidic residues" evidence="1">
    <location>
        <begin position="74"/>
        <end position="88"/>
    </location>
</feature>
<evidence type="ECO:0000313" key="3">
    <source>
        <dbReference type="EMBL" id="EFE37550.1"/>
    </source>
</evidence>
<reference evidence="4" key="1">
    <citation type="journal article" date="2011" name="Genome Biol.">
        <title>Comparative and functional genomics provide insights into the pathogenicity of dermatophytic fungi.</title>
        <authorList>
            <person name="Burmester A."/>
            <person name="Shelest E."/>
            <person name="Gloeckner G."/>
            <person name="Heddergott C."/>
            <person name="Schindler S."/>
            <person name="Staib P."/>
            <person name="Heidel A."/>
            <person name="Felder M."/>
            <person name="Petzold A."/>
            <person name="Szafranski K."/>
            <person name="Feuermann M."/>
            <person name="Pedruzzi I."/>
            <person name="Priebe S."/>
            <person name="Groth M."/>
            <person name="Winkler R."/>
            <person name="Li W."/>
            <person name="Kniemeyer O."/>
            <person name="Schroeckh V."/>
            <person name="Hertweck C."/>
            <person name="Hube B."/>
            <person name="White T.C."/>
            <person name="Platzer M."/>
            <person name="Guthke R."/>
            <person name="Heitman J."/>
            <person name="Woestemeyer J."/>
            <person name="Zipfel P.F."/>
            <person name="Monod M."/>
            <person name="Brakhage A.A."/>
        </authorList>
    </citation>
    <scope>NUCLEOTIDE SEQUENCE [LARGE SCALE GENOMIC DNA]</scope>
    <source>
        <strain evidence="4">HKI 0517</strain>
    </source>
</reference>
<gene>
    <name evidence="3" type="ORF">TRV_07798</name>
</gene>
<dbReference type="AlphaFoldDB" id="D4DKS4"/>
<name>D4DKS4_TRIVH</name>
<comment type="caution">
    <text evidence="3">The sequence shown here is derived from an EMBL/GenBank/DDBJ whole genome shotgun (WGS) entry which is preliminary data.</text>
</comment>
<proteinExistence type="predicted"/>
<dbReference type="EMBL" id="ACYE01000480">
    <property type="protein sequence ID" value="EFE37550.1"/>
    <property type="molecule type" value="Genomic_DNA"/>
</dbReference>
<feature type="region of interest" description="Disordered" evidence="1">
    <location>
        <begin position="1"/>
        <end position="21"/>
    </location>
</feature>
<protein>
    <submittedName>
        <fullName evidence="3">Uncharacterized protein</fullName>
    </submittedName>
</protein>
<feature type="transmembrane region" description="Helical" evidence="2">
    <location>
        <begin position="31"/>
        <end position="53"/>
    </location>
</feature>
<organism evidence="3 4">
    <name type="scientific">Trichophyton verrucosum (strain HKI 0517)</name>
    <dbReference type="NCBI Taxonomy" id="663202"/>
    <lineage>
        <taxon>Eukaryota</taxon>
        <taxon>Fungi</taxon>
        <taxon>Dikarya</taxon>
        <taxon>Ascomycota</taxon>
        <taxon>Pezizomycotina</taxon>
        <taxon>Eurotiomycetes</taxon>
        <taxon>Eurotiomycetidae</taxon>
        <taxon>Onygenales</taxon>
        <taxon>Arthrodermataceae</taxon>
        <taxon>Trichophyton</taxon>
    </lineage>
</organism>
<evidence type="ECO:0000313" key="4">
    <source>
        <dbReference type="Proteomes" id="UP000008383"/>
    </source>
</evidence>
<accession>D4DKS4</accession>
<sequence length="117" mass="13638">MAGTEDHFPGPDNPSKMRRSVENAEHVGMHILPIVTFMQYLTFLAGLFAPRVGQQYRDEQRRRRSQFDRGTTAAERESHWTRDWPAHSDRMEQMRPSIMSPWYEPAGGSRHHHHLSG</sequence>
<dbReference type="RefSeq" id="XP_003018195.1">
    <property type="nucleotide sequence ID" value="XM_003018149.1"/>
</dbReference>
<keyword evidence="4" id="KW-1185">Reference proteome</keyword>
<feature type="region of interest" description="Disordered" evidence="1">
    <location>
        <begin position="54"/>
        <end position="88"/>
    </location>
</feature>
<dbReference type="KEGG" id="tve:TRV_07798"/>
<dbReference type="GeneID" id="9579564"/>
<dbReference type="Proteomes" id="UP000008383">
    <property type="component" value="Unassembled WGS sequence"/>
</dbReference>